<keyword evidence="1" id="KW-0472">Membrane</keyword>
<dbReference type="Proteomes" id="UP000318380">
    <property type="component" value="Unassembled WGS sequence"/>
</dbReference>
<keyword evidence="3" id="KW-1185">Reference proteome</keyword>
<evidence type="ECO:0000256" key="1">
    <source>
        <dbReference type="SAM" id="Phobius"/>
    </source>
</evidence>
<dbReference type="OrthoDB" id="4559029at2"/>
<name>A0A561C0E6_9ACTN</name>
<accession>A0A561C0E6</accession>
<feature type="transmembrane region" description="Helical" evidence="1">
    <location>
        <begin position="36"/>
        <end position="61"/>
    </location>
</feature>
<dbReference type="EMBL" id="VIVK01000001">
    <property type="protein sequence ID" value="TWD84538.1"/>
    <property type="molecule type" value="Genomic_DNA"/>
</dbReference>
<dbReference type="RefSeq" id="WP_145811963.1">
    <property type="nucleotide sequence ID" value="NZ_VIVK01000001.1"/>
</dbReference>
<feature type="transmembrane region" description="Helical" evidence="1">
    <location>
        <begin position="112"/>
        <end position="130"/>
    </location>
</feature>
<dbReference type="AlphaFoldDB" id="A0A561C0E6"/>
<protein>
    <submittedName>
        <fullName evidence="2">Uncharacterized protein</fullName>
    </submittedName>
</protein>
<feature type="transmembrane region" description="Helical" evidence="1">
    <location>
        <begin position="7"/>
        <end position="24"/>
    </location>
</feature>
<sequence>MSWTRRTLAAAGCGFGLWGLWLFFQTVSPAALMRLPLWLGGVVIADDFVLVPLIVIGGWVLTHRLHGAVVRPVGVTLLYAGITTLMAIPLLLRQGEGANPTILPRDYLRDWLLLEAALVAAGAIAVVLRLRRADGSRESGPRRRRDS</sequence>
<feature type="transmembrane region" description="Helical" evidence="1">
    <location>
        <begin position="73"/>
        <end position="92"/>
    </location>
</feature>
<comment type="caution">
    <text evidence="2">The sequence shown here is derived from an EMBL/GenBank/DDBJ whole genome shotgun (WGS) entry which is preliminary data.</text>
</comment>
<organism evidence="2 3">
    <name type="scientific">Kribbella amoyensis</name>
    <dbReference type="NCBI Taxonomy" id="996641"/>
    <lineage>
        <taxon>Bacteria</taxon>
        <taxon>Bacillati</taxon>
        <taxon>Actinomycetota</taxon>
        <taxon>Actinomycetes</taxon>
        <taxon>Propionibacteriales</taxon>
        <taxon>Kribbellaceae</taxon>
        <taxon>Kribbella</taxon>
    </lineage>
</organism>
<reference evidence="2 3" key="1">
    <citation type="submission" date="2019-06" db="EMBL/GenBank/DDBJ databases">
        <title>Sequencing the genomes of 1000 actinobacteria strains.</title>
        <authorList>
            <person name="Klenk H.-P."/>
        </authorList>
    </citation>
    <scope>NUCLEOTIDE SEQUENCE [LARGE SCALE GENOMIC DNA]</scope>
    <source>
        <strain evidence="2 3">DSM 24683</strain>
    </source>
</reference>
<proteinExistence type="predicted"/>
<evidence type="ECO:0000313" key="2">
    <source>
        <dbReference type="EMBL" id="TWD84538.1"/>
    </source>
</evidence>
<evidence type="ECO:0000313" key="3">
    <source>
        <dbReference type="Proteomes" id="UP000318380"/>
    </source>
</evidence>
<keyword evidence="1" id="KW-0812">Transmembrane</keyword>
<keyword evidence="1" id="KW-1133">Transmembrane helix</keyword>
<gene>
    <name evidence="2" type="ORF">FB561_5730</name>
</gene>